<feature type="compositionally biased region" description="Polar residues" evidence="1">
    <location>
        <begin position="210"/>
        <end position="223"/>
    </location>
</feature>
<protein>
    <submittedName>
        <fullName evidence="4">Uncharacterized protein</fullName>
    </submittedName>
</protein>
<dbReference type="Proteomes" id="UP000215305">
    <property type="component" value="Unassembled WGS sequence"/>
</dbReference>
<proteinExistence type="predicted"/>
<feature type="signal peptide" evidence="3">
    <location>
        <begin position="1"/>
        <end position="22"/>
    </location>
</feature>
<dbReference type="VEuPathDB" id="FungiDB:CDV56_105557"/>
<sequence>MRWSLIAVVLFTGHPLELSVHAVDEPCNGTGVFLNGLELLHKWNEGIGHGSGAIPPFPKAVNGTLLLADWRSVCKSAAAGSPEVSRTQDLAVQLQFVGDGGDQVNVGFTASFTQVNRPRIFRICPLRRGMPLSELFEDDRAGAGTLELLSIDSGTDVRESHASGVDWNDWRKLGCRLKDSIFGLLGLNGCSGGSSKSLPSSSLNSLKQECYQTDDSPTHSEPNLDSLPSGEPTHSTEGPQLLEIVQEGLDGFLTAGPLNGIRETADDEDIDFPSEPELKALLQTGTVAILLGTLILLTFMVCRNTTYCRRKQADRAARREERRARRAYKSAAQRLKWRQWWEGWGSGRQTPTHVNHDLSVLAQPGQDPDCGTEADLGQEPHAIRNELLDFRQTLLYVGQLVRKPKEDLEGASSTHSDRDREIAQRYTRRKKHPAPPSTAGISTVISLDTNSLLSFDTTSSVTLDTLETLETAPPSYRP</sequence>
<keyword evidence="5" id="KW-1185">Reference proteome</keyword>
<dbReference type="STRING" id="41047.A0A397GK39"/>
<evidence type="ECO:0000313" key="5">
    <source>
        <dbReference type="Proteomes" id="UP000215305"/>
    </source>
</evidence>
<accession>A0A397GK39</accession>
<evidence type="ECO:0000256" key="2">
    <source>
        <dbReference type="SAM" id="Phobius"/>
    </source>
</evidence>
<gene>
    <name evidence="4" type="ORF">CDV56_105557</name>
</gene>
<dbReference type="OrthoDB" id="4225201at2759"/>
<dbReference type="RefSeq" id="XP_026612958.1">
    <property type="nucleotide sequence ID" value="XM_026759176.1"/>
</dbReference>
<comment type="caution">
    <text evidence="4">The sequence shown here is derived from an EMBL/GenBank/DDBJ whole genome shotgun (WGS) entry which is preliminary data.</text>
</comment>
<keyword evidence="2" id="KW-0472">Membrane</keyword>
<keyword evidence="2" id="KW-0812">Transmembrane</keyword>
<evidence type="ECO:0000313" key="4">
    <source>
        <dbReference type="EMBL" id="RHZ51342.1"/>
    </source>
</evidence>
<feature type="transmembrane region" description="Helical" evidence="2">
    <location>
        <begin position="280"/>
        <end position="302"/>
    </location>
</feature>
<evidence type="ECO:0000256" key="3">
    <source>
        <dbReference type="SAM" id="SignalP"/>
    </source>
</evidence>
<dbReference type="GeneID" id="38127531"/>
<dbReference type="AlphaFoldDB" id="A0A397GK39"/>
<feature type="region of interest" description="Disordered" evidence="1">
    <location>
        <begin position="406"/>
        <end position="441"/>
    </location>
</feature>
<evidence type="ECO:0000256" key="1">
    <source>
        <dbReference type="SAM" id="MobiDB-lite"/>
    </source>
</evidence>
<keyword evidence="3" id="KW-0732">Signal</keyword>
<feature type="chain" id="PRO_5017322406" evidence="3">
    <location>
        <begin position="23"/>
        <end position="478"/>
    </location>
</feature>
<keyword evidence="2" id="KW-1133">Transmembrane helix</keyword>
<reference evidence="4" key="1">
    <citation type="submission" date="2018-08" db="EMBL/GenBank/DDBJ databases">
        <title>Draft genome sequence of azole-resistant Aspergillus thermomutatus (Neosartorya pseudofischeri) strain HMR AF 39, isolated from a human nasal aspirate.</title>
        <authorList>
            <person name="Parent-Michaud M."/>
            <person name="Dufresne P.J."/>
            <person name="Fournier E."/>
            <person name="Martineau C."/>
            <person name="Moreira S."/>
            <person name="Perkins V."/>
            <person name="De Repentigny L."/>
            <person name="Dufresne S.F."/>
        </authorList>
    </citation>
    <scope>NUCLEOTIDE SEQUENCE [LARGE SCALE GENOMIC DNA]</scope>
    <source>
        <strain evidence="4">HMR AF 39</strain>
    </source>
</reference>
<organism evidence="4 5">
    <name type="scientific">Aspergillus thermomutatus</name>
    <name type="common">Neosartorya pseudofischeri</name>
    <dbReference type="NCBI Taxonomy" id="41047"/>
    <lineage>
        <taxon>Eukaryota</taxon>
        <taxon>Fungi</taxon>
        <taxon>Dikarya</taxon>
        <taxon>Ascomycota</taxon>
        <taxon>Pezizomycotina</taxon>
        <taxon>Eurotiomycetes</taxon>
        <taxon>Eurotiomycetidae</taxon>
        <taxon>Eurotiales</taxon>
        <taxon>Aspergillaceae</taxon>
        <taxon>Aspergillus</taxon>
        <taxon>Aspergillus subgen. Fumigati</taxon>
    </lineage>
</organism>
<feature type="region of interest" description="Disordered" evidence="1">
    <location>
        <begin position="210"/>
        <end position="237"/>
    </location>
</feature>
<name>A0A397GK39_ASPTH</name>
<dbReference type="EMBL" id="NKHU02000150">
    <property type="protein sequence ID" value="RHZ51342.1"/>
    <property type="molecule type" value="Genomic_DNA"/>
</dbReference>